<keyword evidence="4 10" id="KW-0963">Cytoplasm</keyword>
<comment type="function">
    <text evidence="10">Adenosyl-L-methionine (AdoMet)-dependent tRNA (uracil-O(2)-)-methyltransferase.</text>
</comment>
<comment type="catalytic activity">
    <reaction evidence="9 10">
        <text>uridine(44) in tRNA(Ser) + S-adenosyl-L-methionine = 2'-O-methyluridine(44) in tRNA(Ser) + S-adenosyl-L-homocysteine + H(+)</text>
        <dbReference type="Rhea" id="RHEA:43100"/>
        <dbReference type="Rhea" id="RHEA-COMP:10339"/>
        <dbReference type="Rhea" id="RHEA-COMP:10340"/>
        <dbReference type="ChEBI" id="CHEBI:15378"/>
        <dbReference type="ChEBI" id="CHEBI:57856"/>
        <dbReference type="ChEBI" id="CHEBI:59789"/>
        <dbReference type="ChEBI" id="CHEBI:65315"/>
        <dbReference type="ChEBI" id="CHEBI:74478"/>
        <dbReference type="EC" id="2.1.1.211"/>
    </reaction>
</comment>
<gene>
    <name evidence="11" type="ORF">RDWZM_005682</name>
</gene>
<dbReference type="PANTHER" id="PTHR21210:SF0">
    <property type="entry name" value="TRNA (URACIL-O(2)-)-METHYLTRANSFERASE-RELATED"/>
    <property type="match status" value="1"/>
</dbReference>
<comment type="caution">
    <text evidence="11">The sequence shown here is derived from an EMBL/GenBank/DDBJ whole genome shotgun (WGS) entry which is preliminary data.</text>
</comment>
<keyword evidence="12" id="KW-1185">Reference proteome</keyword>
<dbReference type="GO" id="GO:0141101">
    <property type="term" value="F:tRNA(Ser) (uridine(44)-2'-O-)-methyltransferase activity"/>
    <property type="evidence" value="ECO:0007669"/>
    <property type="project" value="UniProtKB-EC"/>
</dbReference>
<evidence type="ECO:0000256" key="1">
    <source>
        <dbReference type="ARBA" id="ARBA00002778"/>
    </source>
</evidence>
<evidence type="ECO:0000256" key="8">
    <source>
        <dbReference type="ARBA" id="ARBA00022694"/>
    </source>
</evidence>
<protein>
    <recommendedName>
        <fullName evidence="10">tRNA (uracil-O(2)-)-methyltransferase</fullName>
        <ecNumber evidence="10">2.1.1.211</ecNumber>
    </recommendedName>
</protein>
<dbReference type="Gene3D" id="3.40.50.150">
    <property type="entry name" value="Vaccinia Virus protein VP39"/>
    <property type="match status" value="1"/>
</dbReference>
<evidence type="ECO:0000256" key="5">
    <source>
        <dbReference type="ARBA" id="ARBA00022603"/>
    </source>
</evidence>
<evidence type="ECO:0000256" key="10">
    <source>
        <dbReference type="RuleBase" id="RU368004"/>
    </source>
</evidence>
<proteinExistence type="inferred from homology"/>
<comment type="subcellular location">
    <subcellularLocation>
        <location evidence="2 10">Cytoplasm</location>
    </subcellularLocation>
</comment>
<dbReference type="InterPro" id="IPR029063">
    <property type="entry name" value="SAM-dependent_MTases_sf"/>
</dbReference>
<dbReference type="GO" id="GO:0005737">
    <property type="term" value="C:cytoplasm"/>
    <property type="evidence" value="ECO:0007669"/>
    <property type="project" value="UniProtKB-SubCell"/>
</dbReference>
<evidence type="ECO:0000256" key="4">
    <source>
        <dbReference type="ARBA" id="ARBA00022490"/>
    </source>
</evidence>
<dbReference type="InterPro" id="IPR011671">
    <property type="entry name" value="tRNA_uracil_MeTrfase"/>
</dbReference>
<evidence type="ECO:0000256" key="3">
    <source>
        <dbReference type="ARBA" id="ARBA00009056"/>
    </source>
</evidence>
<dbReference type="GO" id="GO:0030488">
    <property type="term" value="P:tRNA methylation"/>
    <property type="evidence" value="ECO:0007669"/>
    <property type="project" value="UniProtKB-UniRule"/>
</dbReference>
<organism evidence="11 12">
    <name type="scientific">Blomia tropicalis</name>
    <name type="common">Mite</name>
    <dbReference type="NCBI Taxonomy" id="40697"/>
    <lineage>
        <taxon>Eukaryota</taxon>
        <taxon>Metazoa</taxon>
        <taxon>Ecdysozoa</taxon>
        <taxon>Arthropoda</taxon>
        <taxon>Chelicerata</taxon>
        <taxon>Arachnida</taxon>
        <taxon>Acari</taxon>
        <taxon>Acariformes</taxon>
        <taxon>Sarcoptiformes</taxon>
        <taxon>Astigmata</taxon>
        <taxon>Glycyphagoidea</taxon>
        <taxon>Echimyopodidae</taxon>
        <taxon>Blomia</taxon>
    </lineage>
</organism>
<evidence type="ECO:0000256" key="9">
    <source>
        <dbReference type="ARBA" id="ARBA00047957"/>
    </source>
</evidence>
<sequence>MISNSFWQTSFLYFNRPNLINRRYVGSKIEFAWITTQELSLSLISNRSSWKEWQAIQEFTTRWYLKKHDSSIQFSDIISSKQQFVLFRKLFRKQSLKSLQNNSENVDDYDIIILFPHKNLFALITIDYNKTNETIQLLTNDSCLSYTIGLLDGTDSKLQVNYLFKHQTNYWLENICKPKLEQWIQGSQSTTFQGSITKISVESYCSNYNRMKAKYSLPLLDIWEKVEKTDPIKFIFEDIAIASYLVTLWDEESSKNPSIQKQTFADIGCGNGLLVYILANEGFEGYGIDIRRRNIWNHYGPNIKLIEKQLDPFSENLDLPKVDWLIGNHSDELTPWIIYIASNMSPQTRAFLLPCCCYDFDGNKFQRTTDQDKSQYQCYLNYLEKLSGEFGFNFFRDKLRIPSTKRICLVCYDRNDQTFIDFETKKAFVQKQIQSRAHLRLRQKEIVVQNCTKISQEFKNQIIKILTDQLIYFQPEGLTLGEGIRLLDLQLREQLKNQCGGLQTFIRNHRNIFTIQDCRIQFQTESQLRRKNQDRIRTKDCWFHFNHPNGCKLSDDDCSYKH</sequence>
<dbReference type="EMBL" id="JAPWDV010000002">
    <property type="protein sequence ID" value="KAJ6219870.1"/>
    <property type="molecule type" value="Genomic_DNA"/>
</dbReference>
<comment type="similarity">
    <text evidence="3 10">Belongs to the TRM44 family.</text>
</comment>
<dbReference type="Pfam" id="PF07757">
    <property type="entry name" value="AdoMet_MTase"/>
    <property type="match status" value="1"/>
</dbReference>
<evidence type="ECO:0000256" key="2">
    <source>
        <dbReference type="ARBA" id="ARBA00004496"/>
    </source>
</evidence>
<evidence type="ECO:0000256" key="6">
    <source>
        <dbReference type="ARBA" id="ARBA00022679"/>
    </source>
</evidence>
<keyword evidence="7 10" id="KW-0949">S-adenosyl-L-methionine</keyword>
<keyword evidence="5 10" id="KW-0489">Methyltransferase</keyword>
<name>A0A9Q0M626_BLOTA</name>
<evidence type="ECO:0000313" key="11">
    <source>
        <dbReference type="EMBL" id="KAJ6219870.1"/>
    </source>
</evidence>
<dbReference type="OMA" id="CFFKLHH"/>
<accession>A0A9Q0M626</accession>
<dbReference type="EC" id="2.1.1.211" evidence="10"/>
<evidence type="ECO:0000313" key="12">
    <source>
        <dbReference type="Proteomes" id="UP001142055"/>
    </source>
</evidence>
<keyword evidence="8 10" id="KW-0819">tRNA processing</keyword>
<evidence type="ECO:0000256" key="7">
    <source>
        <dbReference type="ARBA" id="ARBA00022691"/>
    </source>
</evidence>
<dbReference type="Proteomes" id="UP001142055">
    <property type="component" value="Chromosome 2"/>
</dbReference>
<comment type="function">
    <text evidence="1">Probable adenosyl-L-methionine (AdoMet)-dependent tRNA (uracil-O(2)-)-methyltransferase.</text>
</comment>
<keyword evidence="6 10" id="KW-0808">Transferase</keyword>
<dbReference type="SUPFAM" id="SSF53335">
    <property type="entry name" value="S-adenosyl-L-methionine-dependent methyltransferases"/>
    <property type="match status" value="1"/>
</dbReference>
<dbReference type="PANTHER" id="PTHR21210">
    <property type="entry name" value="TRNA (URACIL-O(2)-)-METHYLTRANSFERASE-RELATED"/>
    <property type="match status" value="1"/>
</dbReference>
<reference evidence="11" key="1">
    <citation type="submission" date="2022-12" db="EMBL/GenBank/DDBJ databases">
        <title>Genome assemblies of Blomia tropicalis.</title>
        <authorList>
            <person name="Cui Y."/>
        </authorList>
    </citation>
    <scope>NUCLEOTIDE SEQUENCE</scope>
    <source>
        <tissue evidence="11">Adult mites</tissue>
    </source>
</reference>
<dbReference type="AlphaFoldDB" id="A0A9Q0M626"/>